<comment type="caution">
    <text evidence="6">The sequence shown here is derived from an EMBL/GenBank/DDBJ whole genome shotgun (WGS) entry which is preliminary data.</text>
</comment>
<evidence type="ECO:0000256" key="1">
    <source>
        <dbReference type="ARBA" id="ARBA00023015"/>
    </source>
</evidence>
<dbReference type="Gene3D" id="1.10.10.60">
    <property type="entry name" value="Homeodomain-like"/>
    <property type="match status" value="1"/>
</dbReference>
<dbReference type="Pfam" id="PF00440">
    <property type="entry name" value="TetR_N"/>
    <property type="match status" value="1"/>
</dbReference>
<evidence type="ECO:0000256" key="4">
    <source>
        <dbReference type="PROSITE-ProRule" id="PRU00335"/>
    </source>
</evidence>
<dbReference type="Gene3D" id="1.10.357.10">
    <property type="entry name" value="Tetracycline Repressor, domain 2"/>
    <property type="match status" value="1"/>
</dbReference>
<dbReference type="EMBL" id="JBBMFN010000014">
    <property type="protein sequence ID" value="MEQ2465663.1"/>
    <property type="molecule type" value="Genomic_DNA"/>
</dbReference>
<dbReference type="PROSITE" id="PS01081">
    <property type="entry name" value="HTH_TETR_1"/>
    <property type="match status" value="1"/>
</dbReference>
<dbReference type="SUPFAM" id="SSF46689">
    <property type="entry name" value="Homeodomain-like"/>
    <property type="match status" value="1"/>
</dbReference>
<sequence length="203" mass="23478">MTPKVSQKHLEQRRANILKAAKNVFIEHGYEKTTMRHVMEEAGVSRGGLYQYFSNKEDLFEAILAENLSSEVINLEELLHTEIESYWQLLLSYIIDESPASENEIDPLAPSILEFFVTGRNDIRRREYAKKRYELALKLYEEIIKAGQKKGEFNQNFNSKTIAQSIITFTDGLALDYAILPPKDVNLKEQATLFVEYLKILLK</sequence>
<name>A0ABV1EX46_9BACI</name>
<proteinExistence type="predicted"/>
<gene>
    <name evidence="6" type="ORF">WMO63_08280</name>
</gene>
<dbReference type="RefSeq" id="WP_031539625.1">
    <property type="nucleotide sequence ID" value="NZ_JBBMFN010000014.1"/>
</dbReference>
<dbReference type="InterPro" id="IPR041612">
    <property type="entry name" value="YfiR_C"/>
</dbReference>
<dbReference type="PRINTS" id="PR00455">
    <property type="entry name" value="HTHTETR"/>
</dbReference>
<dbReference type="InterPro" id="IPR001647">
    <property type="entry name" value="HTH_TetR"/>
</dbReference>
<dbReference type="InterPro" id="IPR023772">
    <property type="entry name" value="DNA-bd_HTH_TetR-type_CS"/>
</dbReference>
<dbReference type="InterPro" id="IPR036271">
    <property type="entry name" value="Tet_transcr_reg_TetR-rel_C_sf"/>
</dbReference>
<evidence type="ECO:0000256" key="2">
    <source>
        <dbReference type="ARBA" id="ARBA00023125"/>
    </source>
</evidence>
<evidence type="ECO:0000259" key="5">
    <source>
        <dbReference type="PROSITE" id="PS50977"/>
    </source>
</evidence>
<dbReference type="PROSITE" id="PS50977">
    <property type="entry name" value="HTH_TETR_2"/>
    <property type="match status" value="1"/>
</dbReference>
<dbReference type="Pfam" id="PF17922">
    <property type="entry name" value="TetR_C_17"/>
    <property type="match status" value="1"/>
</dbReference>
<organism evidence="6 7">
    <name type="scientific">Niallia hominis</name>
    <dbReference type="NCBI Taxonomy" id="3133173"/>
    <lineage>
        <taxon>Bacteria</taxon>
        <taxon>Bacillati</taxon>
        <taxon>Bacillota</taxon>
        <taxon>Bacilli</taxon>
        <taxon>Bacillales</taxon>
        <taxon>Bacillaceae</taxon>
        <taxon>Niallia</taxon>
    </lineage>
</organism>
<feature type="DNA-binding region" description="H-T-H motif" evidence="4">
    <location>
        <begin position="34"/>
        <end position="53"/>
    </location>
</feature>
<evidence type="ECO:0000313" key="6">
    <source>
        <dbReference type="EMBL" id="MEQ2465663.1"/>
    </source>
</evidence>
<reference evidence="6 7" key="1">
    <citation type="submission" date="2024-03" db="EMBL/GenBank/DDBJ databases">
        <title>Human intestinal bacterial collection.</title>
        <authorList>
            <person name="Pauvert C."/>
            <person name="Hitch T.C.A."/>
            <person name="Clavel T."/>
        </authorList>
    </citation>
    <scope>NUCLEOTIDE SEQUENCE [LARGE SCALE GENOMIC DNA]</scope>
    <source>
        <strain evidence="6 7">CLA-SR-H024</strain>
    </source>
</reference>
<protein>
    <submittedName>
        <fullName evidence="6">TetR/AcrR family transcriptional regulator</fullName>
    </submittedName>
</protein>
<dbReference type="PANTHER" id="PTHR47506">
    <property type="entry name" value="TRANSCRIPTIONAL REGULATORY PROTEIN"/>
    <property type="match status" value="1"/>
</dbReference>
<accession>A0ABV1EX46</accession>
<dbReference type="Proteomes" id="UP001465426">
    <property type="component" value="Unassembled WGS sequence"/>
</dbReference>
<keyword evidence="2 4" id="KW-0238">DNA-binding</keyword>
<dbReference type="PANTHER" id="PTHR47506:SF6">
    <property type="entry name" value="HTH-TYPE TRANSCRIPTIONAL REPRESSOR NEMR"/>
    <property type="match status" value="1"/>
</dbReference>
<evidence type="ECO:0000256" key="3">
    <source>
        <dbReference type="ARBA" id="ARBA00023163"/>
    </source>
</evidence>
<keyword evidence="3" id="KW-0804">Transcription</keyword>
<dbReference type="SUPFAM" id="SSF48498">
    <property type="entry name" value="Tetracyclin repressor-like, C-terminal domain"/>
    <property type="match status" value="1"/>
</dbReference>
<evidence type="ECO:0000313" key="7">
    <source>
        <dbReference type="Proteomes" id="UP001465426"/>
    </source>
</evidence>
<feature type="domain" description="HTH tetR-type" evidence="5">
    <location>
        <begin position="11"/>
        <end position="71"/>
    </location>
</feature>
<keyword evidence="7" id="KW-1185">Reference proteome</keyword>
<dbReference type="InterPro" id="IPR009057">
    <property type="entry name" value="Homeodomain-like_sf"/>
</dbReference>
<keyword evidence="1" id="KW-0805">Transcription regulation</keyword>